<evidence type="ECO:0000256" key="11">
    <source>
        <dbReference type="ARBA" id="ARBA00052934"/>
    </source>
</evidence>
<dbReference type="InterPro" id="IPR050552">
    <property type="entry name" value="LacD_aldolase"/>
</dbReference>
<dbReference type="InterPro" id="IPR010819">
    <property type="entry name" value="AGE/CE"/>
</dbReference>
<feature type="binding site" evidence="12">
    <location>
        <position position="353"/>
    </location>
    <ligand>
        <name>6-sulfo-beta-D-quinovose</name>
        <dbReference type="ChEBI" id="CHEBI:142957"/>
    </ligand>
</feature>
<protein>
    <recommendedName>
        <fullName evidence="12 13">Multifunctional fusion protein</fullName>
    </recommendedName>
    <domain>
        <recommendedName>
            <fullName evidence="12">Sulfoquinovose isomerase</fullName>
            <shortName evidence="12">SQ isomerase</shortName>
            <ecNumber evidence="12">5.3.1.31</ecNumber>
        </recommendedName>
    </domain>
    <domain>
        <recommendedName>
            <fullName evidence="13">Sulfofructosephosphate aldolase</fullName>
            <shortName evidence="13">SFP aldolase</shortName>
            <ecNumber evidence="13">4.1.2.57</ecNumber>
        </recommendedName>
    </domain>
</protein>
<sequence>MNKYTINDITRASGGFAMLAVDQREAMRMMFAAAGAPAPVADSVLTDFKVNAAKALSPYASAILVDQQFCYRQVVEQNAIAKSCAMIVAADEFIPGNGIPVDSVVIDRKINPLQIKQDGGKALKLLVLWRSDEDAQQRLDMVKEFNELCHSHGLVSIIEPVVRPPRRGDKFDREQAIIDAAKELGDSGADLYKVEMPLYGKGPQQELLCASQRLNDHINMPWVILSSGVDEKLFPRAVRVAMTAGASGFLAGRAVWASVVGLPDNELMLRDVCAPKLQQLGDIVDEMMLNAAKMRIKGMKWFNTLSHNRWLEQETDRIFDFGKNSVVPTGFGWLGNKGQIKEEMGTHLWITARMLHVYSVAAAMGRPGAYSLVDHGIKAMNGALRDKKYGGWYACVNDEGVVDASKQGYQHFFALLGAASAVTTGHPEARKLLDYTIEIIEKYFWSEEEQMCLESWDEAFSKTEEYRGGNANMHAVEAFLIVYDVTHDKKWLDRAIRVASVIIHDVARNNHYRVNEHFDTQWNPLPDYNKDNPAHRFRAFGGTPGHWIEWGRLMLHIHAALEARCEQPPAWLLEDAKGLFNATVRDAWAPDGADGIVYTVDWEGKPVVRERVRWPIVEAMGTAYALYTVTGDRQYETWYQTWWEYCIKYLMDYENGSWWQELDADNKVTTKVWDGKQDIYHLLHCLVIPRIPLAPGMAPAVAAGLLDINAK</sequence>
<proteinExistence type="inferred from homology"/>
<dbReference type="InterPro" id="IPR008928">
    <property type="entry name" value="6-hairpin_glycosidase_sf"/>
</dbReference>
<dbReference type="InterPro" id="IPR017291">
    <property type="entry name" value="SFP_aldolase_YihT"/>
</dbReference>
<dbReference type="HAMAP" id="MF_01912">
    <property type="entry name" value="SFP_aldolase"/>
    <property type="match status" value="1"/>
</dbReference>
<evidence type="ECO:0000256" key="8">
    <source>
        <dbReference type="ARBA" id="ARBA00023277"/>
    </source>
</evidence>
<feature type="binding site" evidence="12">
    <location>
        <position position="409"/>
    </location>
    <ligand>
        <name>6-sulfo-beta-D-quinovose</name>
        <dbReference type="ChEBI" id="CHEBI:142957"/>
    </ligand>
</feature>
<feature type="binding site" evidence="12">
    <location>
        <position position="474"/>
    </location>
    <ligand>
        <name>6-sulfo-beta-D-quinovose</name>
        <dbReference type="ChEBI" id="CHEBI:142957"/>
    </ligand>
</feature>
<dbReference type="PANTHER" id="PTHR39340:SF1">
    <property type="entry name" value="SULFOFRUCTOSEPHOSPHATE ALDOLASE"/>
    <property type="match status" value="1"/>
</dbReference>
<dbReference type="Pfam" id="PF07221">
    <property type="entry name" value="GlcNAc_2-epim"/>
    <property type="match status" value="1"/>
</dbReference>
<feature type="binding site" evidence="12">
    <location>
        <position position="549"/>
    </location>
    <ligand>
        <name>6-sulfo-beta-D-quinovose</name>
        <dbReference type="ChEBI" id="CHEBI:142957"/>
    </ligand>
</feature>
<dbReference type="HAMAP" id="MF_00998">
    <property type="entry name" value="SQ_isomerase"/>
    <property type="match status" value="1"/>
</dbReference>
<dbReference type="Gene3D" id="1.50.10.10">
    <property type="match status" value="1"/>
</dbReference>
<feature type="binding site" evidence="12">
    <location>
        <position position="660"/>
    </location>
    <ligand>
        <name>6-sulfo-beta-D-quinovose</name>
        <dbReference type="ChEBI" id="CHEBI:142957"/>
    </ligand>
</feature>
<keyword evidence="7 13" id="KW-0704">Schiff base</keyword>
<accession>W1EZJ2</accession>
<comment type="function">
    <text evidence="13">Cleaves 6-deoxy-6-sulfo-D-fructose 1-phosphate (SFP) to form dihydroxyacetone phosphate (DHAP) and 3-sulfolactaldehyde (SLA).</text>
</comment>
<evidence type="ECO:0000256" key="4">
    <source>
        <dbReference type="ARBA" id="ARBA00011881"/>
    </source>
</evidence>
<evidence type="ECO:0000256" key="5">
    <source>
        <dbReference type="ARBA" id="ARBA00023235"/>
    </source>
</evidence>
<dbReference type="CDD" id="cd00249">
    <property type="entry name" value="AGE"/>
    <property type="match status" value="1"/>
</dbReference>
<dbReference type="InterPro" id="IPR030875">
    <property type="entry name" value="SQ_isomerase"/>
</dbReference>
<dbReference type="Pfam" id="PF01791">
    <property type="entry name" value="DeoC"/>
    <property type="match status" value="1"/>
</dbReference>
<dbReference type="GO" id="GO:0061595">
    <property type="term" value="F:6-deoxy-6-sulfofructose-1-phosphate aldolase activity"/>
    <property type="evidence" value="ECO:0007669"/>
    <property type="project" value="UniProtKB-UniRule"/>
</dbReference>
<feature type="binding site" evidence="12">
    <location>
        <position position="536"/>
    </location>
    <ligand>
        <name>6-sulfo-beta-D-quinovose</name>
        <dbReference type="ChEBI" id="CHEBI:142957"/>
    </ligand>
</feature>
<dbReference type="AlphaFoldDB" id="W1EZJ2"/>
<dbReference type="SMART" id="SM01133">
    <property type="entry name" value="DeoC"/>
    <property type="match status" value="1"/>
</dbReference>
<dbReference type="EC" id="4.1.2.57" evidence="13"/>
<feature type="active site" description="Schiff-base intermediate with substrate" evidence="13">
    <location>
        <position position="193"/>
    </location>
</feature>
<dbReference type="InterPro" id="IPR034116">
    <property type="entry name" value="AGE_dom"/>
</dbReference>
<dbReference type="SUPFAM" id="SSF51569">
    <property type="entry name" value="Aldolase"/>
    <property type="match status" value="1"/>
</dbReference>
<dbReference type="GO" id="GO:1902777">
    <property type="term" value="P:6-sulfoquinovose(1-) catabolic process"/>
    <property type="evidence" value="ECO:0007669"/>
    <property type="project" value="UniProtKB-UniRule"/>
</dbReference>
<comment type="catalytic activity">
    <reaction evidence="9">
        <text>6-sulfo-beta-D-quinovose = 6-deoxy-6-sulfo-D-fructose</text>
        <dbReference type="Rhea" id="RHEA:40439"/>
        <dbReference type="ChEBI" id="CHEBI:77133"/>
        <dbReference type="ChEBI" id="CHEBI:142957"/>
        <dbReference type="EC" id="5.3.1.31"/>
    </reaction>
    <physiologicalReaction direction="left-to-right" evidence="9">
        <dbReference type="Rhea" id="RHEA:40440"/>
    </physiologicalReaction>
</comment>
<feature type="binding site" evidence="12">
    <location>
        <position position="677"/>
    </location>
    <ligand>
        <name>6-sulfo-beta-D-quinovose</name>
        <dbReference type="ChEBI" id="CHEBI:142957"/>
    </ligand>
</feature>
<feature type="binding site" evidence="12">
    <location>
        <position position="681"/>
    </location>
    <ligand>
        <name>6-sulfo-beta-D-quinovose</name>
        <dbReference type="ChEBI" id="CHEBI:142957"/>
    </ligand>
</feature>
<evidence type="ECO:0000256" key="7">
    <source>
        <dbReference type="ARBA" id="ARBA00023270"/>
    </source>
</evidence>
<dbReference type="Proteomes" id="UP000019199">
    <property type="component" value="Unassembled WGS sequence"/>
</dbReference>
<dbReference type="SMR" id="W1EZJ2"/>
<dbReference type="Gene3D" id="3.20.20.70">
    <property type="entry name" value="Aldolase class I"/>
    <property type="match status" value="1"/>
</dbReference>
<dbReference type="EMBL" id="CBWN010000075">
    <property type="protein sequence ID" value="CDL26975.1"/>
    <property type="molecule type" value="Genomic_DNA"/>
</dbReference>
<evidence type="ECO:0000313" key="14">
    <source>
        <dbReference type="EMBL" id="CDL26975.1"/>
    </source>
</evidence>
<evidence type="ECO:0000256" key="1">
    <source>
        <dbReference type="ARBA" id="ARBA00008558"/>
    </source>
</evidence>
<feature type="binding site" evidence="12">
    <location>
        <position position="470"/>
    </location>
    <ligand>
        <name>6-sulfo-beta-D-quinovose</name>
        <dbReference type="ChEBI" id="CHEBI:142957"/>
    </ligand>
</feature>
<comment type="catalytic activity">
    <reaction evidence="11">
        <text>6-deoxy-6-sulfo-D-fructose 1-phosphate = (2S)-3-sulfolactaldehyde + dihydroxyacetone phosphate</text>
        <dbReference type="Rhea" id="RHEA:40515"/>
        <dbReference type="ChEBI" id="CHEBI:57642"/>
        <dbReference type="ChEBI" id="CHEBI:77134"/>
        <dbReference type="ChEBI" id="CHEBI:90109"/>
        <dbReference type="EC" id="4.1.2.57"/>
    </reaction>
    <physiologicalReaction direction="left-to-right" evidence="11">
        <dbReference type="Rhea" id="RHEA:40516"/>
    </physiologicalReaction>
</comment>
<comment type="catalytic activity">
    <reaction evidence="10">
        <text>6-sulfo-beta-D-quinovose = 6-sulfo-D-rhamnose</text>
        <dbReference type="Rhea" id="RHEA:70707"/>
        <dbReference type="ChEBI" id="CHEBI:142957"/>
        <dbReference type="ChEBI" id="CHEBI:190019"/>
        <dbReference type="EC" id="5.3.1.31"/>
    </reaction>
</comment>
<feature type="active site" description="Proton donor/acceptor" evidence="12">
    <location>
        <position position="546"/>
    </location>
</feature>
<organism evidence="14 15">
    <name type="scientific">Escherichia coli ISC7</name>
    <dbReference type="NCBI Taxonomy" id="1432555"/>
    <lineage>
        <taxon>Bacteria</taxon>
        <taxon>Pseudomonadati</taxon>
        <taxon>Pseudomonadota</taxon>
        <taxon>Gammaproteobacteria</taxon>
        <taxon>Enterobacterales</taxon>
        <taxon>Enterobacteriaceae</taxon>
        <taxon>Escherichia</taxon>
    </lineage>
</organism>
<evidence type="ECO:0000256" key="12">
    <source>
        <dbReference type="HAMAP-Rule" id="MF_00998"/>
    </source>
</evidence>
<reference evidence="14 15" key="1">
    <citation type="submission" date="2013-10" db="EMBL/GenBank/DDBJ databases">
        <title>Antibiotic resistance diversity of beta-lactamase producers in the General Hospital Vienna.</title>
        <authorList>
            <person name="Barisic I."/>
            <person name="Mitteregger D."/>
            <person name="Hirschl A.M."/>
            <person name="Noehammer C."/>
            <person name="Wiesinger-Mayr H."/>
        </authorList>
    </citation>
    <scope>NUCLEOTIDE SEQUENCE [LARGE SCALE GENOMIC DNA]</scope>
    <source>
        <strain evidence="14 15">ISC7</strain>
    </source>
</reference>
<dbReference type="InterPro" id="IPR002915">
    <property type="entry name" value="DeoC/FbaB/LacD_aldolase"/>
</dbReference>
<keyword evidence="6 13" id="KW-0456">Lyase</keyword>
<evidence type="ECO:0000256" key="10">
    <source>
        <dbReference type="ARBA" id="ARBA00050498"/>
    </source>
</evidence>
<evidence type="ECO:0000313" key="15">
    <source>
        <dbReference type="Proteomes" id="UP000019199"/>
    </source>
</evidence>
<evidence type="ECO:0000256" key="3">
    <source>
        <dbReference type="ARBA" id="ARBA00011643"/>
    </source>
</evidence>
<evidence type="ECO:0000256" key="9">
    <source>
        <dbReference type="ARBA" id="ARBA00050322"/>
    </source>
</evidence>
<dbReference type="GO" id="GO:0005975">
    <property type="term" value="P:carbohydrate metabolic process"/>
    <property type="evidence" value="ECO:0007669"/>
    <property type="project" value="InterPro"/>
</dbReference>
<dbReference type="FunFam" id="3.20.20.70:FF:000089">
    <property type="entry name" value="Sulfofructosephosphate aldolase"/>
    <property type="match status" value="1"/>
</dbReference>
<evidence type="ECO:0000256" key="6">
    <source>
        <dbReference type="ARBA" id="ARBA00023239"/>
    </source>
</evidence>
<evidence type="ECO:0000256" key="13">
    <source>
        <dbReference type="HAMAP-Rule" id="MF_01912"/>
    </source>
</evidence>
<dbReference type="InterPro" id="IPR013785">
    <property type="entry name" value="Aldolase_TIM"/>
</dbReference>
<comment type="caution">
    <text evidence="14">The sequence shown here is derived from an EMBL/GenBank/DDBJ whole genome shotgun (WGS) entry which is preliminary data.</text>
</comment>
<dbReference type="InterPro" id="IPR012341">
    <property type="entry name" value="6hp_glycosidase-like_sf"/>
</dbReference>
<dbReference type="GO" id="GO:0061593">
    <property type="term" value="F:sulfoquinovose isomerase activity"/>
    <property type="evidence" value="ECO:0007669"/>
    <property type="project" value="UniProtKB-UniRule"/>
</dbReference>
<keyword evidence="8 12" id="KW-0119">Carbohydrate metabolism</keyword>
<dbReference type="FunFam" id="1.50.10.10:FF:000014">
    <property type="entry name" value="Sulfoquinovose isomerase"/>
    <property type="match status" value="1"/>
</dbReference>
<comment type="similarity">
    <text evidence="1 12">Belongs to the N-acylglucosamine 2-epimerase family.</text>
</comment>
<dbReference type="EC" id="5.3.1.31" evidence="12"/>
<feature type="active site" description="Proton donor/acceptor" evidence="12">
    <location>
        <position position="681"/>
    </location>
</feature>
<dbReference type="PANTHER" id="PTHR39340">
    <property type="entry name" value="SULFOFRUCTOSEPHOSPHATE ALDOLASE"/>
    <property type="match status" value="1"/>
</dbReference>
<comment type="similarity">
    <text evidence="2 13">Belongs to the aldolase LacD family.</text>
</comment>
<comment type="subunit">
    <text evidence="3 12">Homohexamer.</text>
</comment>
<dbReference type="SUPFAM" id="SSF48208">
    <property type="entry name" value="Six-hairpin glycosidases"/>
    <property type="match status" value="1"/>
</dbReference>
<evidence type="ECO:0000256" key="2">
    <source>
        <dbReference type="ARBA" id="ARBA00008679"/>
    </source>
</evidence>
<comment type="subunit">
    <text evidence="4 13">Homotetramer.</text>
</comment>
<name>W1EZJ2_ECOLX</name>
<keyword evidence="5 12" id="KW-0413">Isomerase</keyword>
<comment type="function">
    <text evidence="12">Catalyzes the isomerization of sulfoquinovose (SQ) to 6-deoxy-6-sulfo-D-fructose (SF).</text>
</comment>